<proteinExistence type="inferred from homology"/>
<dbReference type="EMBL" id="UOEB01000178">
    <property type="protein sequence ID" value="VAV84723.1"/>
    <property type="molecule type" value="Genomic_DNA"/>
</dbReference>
<keyword evidence="4" id="KW-0830">Ubiquinone</keyword>
<evidence type="ECO:0000256" key="1">
    <source>
        <dbReference type="ARBA" id="ARBA00007569"/>
    </source>
</evidence>
<feature type="domain" description="NADH:ubiquinone oxidoreductase 30kDa subunit" evidence="3">
    <location>
        <begin position="64"/>
        <end position="179"/>
    </location>
</feature>
<keyword evidence="4" id="KW-0560">Oxidoreductase</keyword>
<dbReference type="NCBIfam" id="TIGR01961">
    <property type="entry name" value="NuoC_fam"/>
    <property type="match status" value="1"/>
</dbReference>
<organism evidence="4">
    <name type="scientific">hydrothermal vent metagenome</name>
    <dbReference type="NCBI Taxonomy" id="652676"/>
    <lineage>
        <taxon>unclassified sequences</taxon>
        <taxon>metagenomes</taxon>
        <taxon>ecological metagenomes</taxon>
    </lineage>
</organism>
<protein>
    <submittedName>
        <fullName evidence="4">NADH-ubiquinone oxidoreductase chain C</fullName>
        <ecNumber evidence="4">1.6.5.3</ecNumber>
    </submittedName>
</protein>
<dbReference type="Pfam" id="PF00329">
    <property type="entry name" value="Complex1_30kDa"/>
    <property type="match status" value="1"/>
</dbReference>
<dbReference type="InterPro" id="IPR010218">
    <property type="entry name" value="NADH_DH_suC"/>
</dbReference>
<evidence type="ECO:0000256" key="2">
    <source>
        <dbReference type="ARBA" id="ARBA00022448"/>
    </source>
</evidence>
<accession>A0A3B0RJM5</accession>
<dbReference type="EC" id="1.6.5.3" evidence="4"/>
<evidence type="ECO:0000259" key="3">
    <source>
        <dbReference type="Pfam" id="PF00329"/>
    </source>
</evidence>
<dbReference type="Gene3D" id="3.30.460.80">
    <property type="entry name" value="NADH:ubiquinone oxidoreductase, 30kDa subunit"/>
    <property type="match status" value="1"/>
</dbReference>
<evidence type="ECO:0000313" key="4">
    <source>
        <dbReference type="EMBL" id="VAV84723.1"/>
    </source>
</evidence>
<dbReference type="GO" id="GO:0008137">
    <property type="term" value="F:NADH dehydrogenase (ubiquinone) activity"/>
    <property type="evidence" value="ECO:0007669"/>
    <property type="project" value="InterPro"/>
</dbReference>
<dbReference type="GO" id="GO:0016651">
    <property type="term" value="F:oxidoreductase activity, acting on NAD(P)H"/>
    <property type="evidence" value="ECO:0007669"/>
    <property type="project" value="InterPro"/>
</dbReference>
<name>A0A3B0RJM5_9ZZZZ</name>
<dbReference type="PANTHER" id="PTHR10884:SF14">
    <property type="entry name" value="NADH DEHYDROGENASE [UBIQUINONE] IRON-SULFUR PROTEIN 3, MITOCHONDRIAL"/>
    <property type="match status" value="1"/>
</dbReference>
<dbReference type="PANTHER" id="PTHR10884">
    <property type="entry name" value="NADH DEHYDROGENASE UBIQUINONE IRON-SULFUR PROTEIN 3"/>
    <property type="match status" value="1"/>
</dbReference>
<dbReference type="InterPro" id="IPR037232">
    <property type="entry name" value="NADH_quin_OxRdtase_su_C/D-like"/>
</dbReference>
<reference evidence="4" key="1">
    <citation type="submission" date="2018-06" db="EMBL/GenBank/DDBJ databases">
        <authorList>
            <person name="Zhirakovskaya E."/>
        </authorList>
    </citation>
    <scope>NUCLEOTIDE SEQUENCE</scope>
</reference>
<sequence length="188" mass="21822">MTNEALQDLIGSWFPNPEADKVSEVEIVDISENDENPEENPKTPEPVNPSLLEFTQEESQFLNISVQPEHLHALMSQLKSNDTTHFDYLFCLSGVDWGEELGVVYHLESTIHRHSIVVKVKTKGRETPTLDSVFDIWATAEFHEREVFDFFGIKFNNHPNLKRLFLTEDWDGYPLRKDYVDEINMVIK</sequence>
<keyword evidence="2" id="KW-0813">Transport</keyword>
<gene>
    <name evidence="4" type="ORF">MNBD_BACTEROID02-1695</name>
</gene>
<comment type="similarity">
    <text evidence="1">Belongs to the complex I 30 kDa subunit family.</text>
</comment>
<dbReference type="SUPFAM" id="SSF143243">
    <property type="entry name" value="Nqo5-like"/>
    <property type="match status" value="1"/>
</dbReference>
<dbReference type="AlphaFoldDB" id="A0A3B0RJM5"/>
<dbReference type="InterPro" id="IPR001268">
    <property type="entry name" value="NADH_UbQ_OxRdtase_30kDa_su"/>
</dbReference>